<evidence type="ECO:0000313" key="1">
    <source>
        <dbReference type="EMBL" id="PIC43058.1"/>
    </source>
</evidence>
<dbReference type="EMBL" id="PDUG01000003">
    <property type="protein sequence ID" value="PIC43058.1"/>
    <property type="molecule type" value="Genomic_DNA"/>
</dbReference>
<keyword evidence="2" id="KW-1185">Reference proteome</keyword>
<accession>A0A2G5UU56</accession>
<name>A0A2G5UU56_9PELO</name>
<evidence type="ECO:0000313" key="2">
    <source>
        <dbReference type="Proteomes" id="UP000230233"/>
    </source>
</evidence>
<organism evidence="1 2">
    <name type="scientific">Caenorhabditis nigoni</name>
    <dbReference type="NCBI Taxonomy" id="1611254"/>
    <lineage>
        <taxon>Eukaryota</taxon>
        <taxon>Metazoa</taxon>
        <taxon>Ecdysozoa</taxon>
        <taxon>Nematoda</taxon>
        <taxon>Chromadorea</taxon>
        <taxon>Rhabditida</taxon>
        <taxon>Rhabditina</taxon>
        <taxon>Rhabditomorpha</taxon>
        <taxon>Rhabditoidea</taxon>
        <taxon>Rhabditidae</taxon>
        <taxon>Peloderinae</taxon>
        <taxon>Caenorhabditis</taxon>
    </lineage>
</organism>
<protein>
    <submittedName>
        <fullName evidence="1">Uncharacterized protein</fullName>
    </submittedName>
</protein>
<sequence>MKCVIERKRMEIMNIDKIQKIKLQYGFKDIDKKQILRRLNLGILDVLPEVENRFVTRGRVLAPFIIPLVPDSPDLCPDAEDRSSISHVEVCGIIRVVNLSPKTPILARVNNHIRAGI</sequence>
<reference evidence="2" key="1">
    <citation type="submission" date="2017-10" db="EMBL/GenBank/DDBJ databases">
        <title>Rapid genome shrinkage in a self-fertile nematode reveals novel sperm competition proteins.</title>
        <authorList>
            <person name="Yin D."/>
            <person name="Schwarz E.M."/>
            <person name="Thomas C.G."/>
            <person name="Felde R.L."/>
            <person name="Korf I.F."/>
            <person name="Cutter A.D."/>
            <person name="Schartner C.M."/>
            <person name="Ralston E.J."/>
            <person name="Meyer B.J."/>
            <person name="Haag E.S."/>
        </authorList>
    </citation>
    <scope>NUCLEOTIDE SEQUENCE [LARGE SCALE GENOMIC DNA]</scope>
    <source>
        <strain evidence="2">JU1422</strain>
    </source>
</reference>
<comment type="caution">
    <text evidence="1">The sequence shown here is derived from an EMBL/GenBank/DDBJ whole genome shotgun (WGS) entry which is preliminary data.</text>
</comment>
<dbReference type="AlphaFoldDB" id="A0A2G5UU56"/>
<gene>
    <name evidence="1" type="primary">Cnig_chr_III.g9938</name>
    <name evidence="1" type="ORF">B9Z55_009938</name>
</gene>
<dbReference type="Proteomes" id="UP000230233">
    <property type="component" value="Chromosome III"/>
</dbReference>
<proteinExistence type="predicted"/>